<dbReference type="AlphaFoldDB" id="A0A0D8HFM3"/>
<evidence type="ECO:0000313" key="2">
    <source>
        <dbReference type="Proteomes" id="UP000032360"/>
    </source>
</evidence>
<reference evidence="1 2" key="1">
    <citation type="submission" date="2015-01" db="EMBL/GenBank/DDBJ databases">
        <title>Draft genome of the acidophilic iron oxidizer Acidithrix ferrooxidans strain Py-F3.</title>
        <authorList>
            <person name="Poehlein A."/>
            <person name="Eisen S."/>
            <person name="Schloemann M."/>
            <person name="Johnson B.D."/>
            <person name="Daniel R."/>
            <person name="Muehling M."/>
        </authorList>
    </citation>
    <scope>NUCLEOTIDE SEQUENCE [LARGE SCALE GENOMIC DNA]</scope>
    <source>
        <strain evidence="1 2">Py-F3</strain>
    </source>
</reference>
<name>A0A0D8HFM3_9ACTN</name>
<keyword evidence="2" id="KW-1185">Reference proteome</keyword>
<dbReference type="EMBL" id="JXYS01000077">
    <property type="protein sequence ID" value="KJF16684.1"/>
    <property type="molecule type" value="Genomic_DNA"/>
</dbReference>
<proteinExistence type="predicted"/>
<gene>
    <name evidence="1" type="ORF">AXFE_24590</name>
</gene>
<comment type="caution">
    <text evidence="1">The sequence shown here is derived from an EMBL/GenBank/DDBJ whole genome shotgun (WGS) entry which is preliminary data.</text>
</comment>
<dbReference type="STRING" id="1280514.AXFE_24590"/>
<evidence type="ECO:0000313" key="1">
    <source>
        <dbReference type="EMBL" id="KJF16684.1"/>
    </source>
</evidence>
<dbReference type="Proteomes" id="UP000032360">
    <property type="component" value="Unassembled WGS sequence"/>
</dbReference>
<organism evidence="1 2">
    <name type="scientific">Acidithrix ferrooxidans</name>
    <dbReference type="NCBI Taxonomy" id="1280514"/>
    <lineage>
        <taxon>Bacteria</taxon>
        <taxon>Bacillati</taxon>
        <taxon>Actinomycetota</taxon>
        <taxon>Acidimicrobiia</taxon>
        <taxon>Acidimicrobiales</taxon>
        <taxon>Acidimicrobiaceae</taxon>
        <taxon>Acidithrix</taxon>
    </lineage>
</organism>
<protein>
    <submittedName>
        <fullName evidence="1">Uncharacterized protein</fullName>
    </submittedName>
</protein>
<sequence length="52" mass="5728">MVSNGELYKSYRSRFKTGLSAHPFISKEKVLSVRSVNPTTRVNKASILGGSK</sequence>
<accession>A0A0D8HFM3</accession>